<sequence>MTKKSSNDSGGDLLAYSKSKEIDEVPMPIKGTRECERLTSGGGGVPMPMEGYDPKNLRIRKRLTKREGGREGGGGVPMPMTKKFSKKNKNLEATRFISERVDRQSNVQDYNKWMYINLAESYTWHIGIVCASDSNEEENEGRGSSGWNVFRQRRV</sequence>
<evidence type="ECO:0000313" key="2">
    <source>
        <dbReference type="Proteomes" id="UP001055072"/>
    </source>
</evidence>
<gene>
    <name evidence="1" type="ORF">BDY19DRAFT_1051897</name>
</gene>
<evidence type="ECO:0000313" key="1">
    <source>
        <dbReference type="EMBL" id="KAI0083254.1"/>
    </source>
</evidence>
<keyword evidence="2" id="KW-1185">Reference proteome</keyword>
<reference evidence="1" key="1">
    <citation type="journal article" date="2021" name="Environ. Microbiol.">
        <title>Gene family expansions and transcriptome signatures uncover fungal adaptations to wood decay.</title>
        <authorList>
            <person name="Hage H."/>
            <person name="Miyauchi S."/>
            <person name="Viragh M."/>
            <person name="Drula E."/>
            <person name="Min B."/>
            <person name="Chaduli D."/>
            <person name="Navarro D."/>
            <person name="Favel A."/>
            <person name="Norest M."/>
            <person name="Lesage-Meessen L."/>
            <person name="Balint B."/>
            <person name="Merenyi Z."/>
            <person name="de Eugenio L."/>
            <person name="Morin E."/>
            <person name="Martinez A.T."/>
            <person name="Baldrian P."/>
            <person name="Stursova M."/>
            <person name="Martinez M.J."/>
            <person name="Novotny C."/>
            <person name="Magnuson J.K."/>
            <person name="Spatafora J.W."/>
            <person name="Maurice S."/>
            <person name="Pangilinan J."/>
            <person name="Andreopoulos W."/>
            <person name="LaButti K."/>
            <person name="Hundley H."/>
            <person name="Na H."/>
            <person name="Kuo A."/>
            <person name="Barry K."/>
            <person name="Lipzen A."/>
            <person name="Henrissat B."/>
            <person name="Riley R."/>
            <person name="Ahrendt S."/>
            <person name="Nagy L.G."/>
            <person name="Grigoriev I.V."/>
            <person name="Martin F."/>
            <person name="Rosso M.N."/>
        </authorList>
    </citation>
    <scope>NUCLEOTIDE SEQUENCE</scope>
    <source>
        <strain evidence="1">CBS 384.51</strain>
    </source>
</reference>
<accession>A0ACB8TMS1</accession>
<proteinExistence type="predicted"/>
<dbReference type="Proteomes" id="UP001055072">
    <property type="component" value="Unassembled WGS sequence"/>
</dbReference>
<comment type="caution">
    <text evidence="1">The sequence shown here is derived from an EMBL/GenBank/DDBJ whole genome shotgun (WGS) entry which is preliminary data.</text>
</comment>
<name>A0ACB8TMS1_9APHY</name>
<organism evidence="1 2">
    <name type="scientific">Irpex rosettiformis</name>
    <dbReference type="NCBI Taxonomy" id="378272"/>
    <lineage>
        <taxon>Eukaryota</taxon>
        <taxon>Fungi</taxon>
        <taxon>Dikarya</taxon>
        <taxon>Basidiomycota</taxon>
        <taxon>Agaricomycotina</taxon>
        <taxon>Agaricomycetes</taxon>
        <taxon>Polyporales</taxon>
        <taxon>Irpicaceae</taxon>
        <taxon>Irpex</taxon>
    </lineage>
</organism>
<dbReference type="EMBL" id="MU274977">
    <property type="protein sequence ID" value="KAI0083254.1"/>
    <property type="molecule type" value="Genomic_DNA"/>
</dbReference>
<protein>
    <submittedName>
        <fullName evidence="1">Uncharacterized protein</fullName>
    </submittedName>
</protein>